<organism evidence="1 2">
    <name type="scientific">Trichinella papuae</name>
    <dbReference type="NCBI Taxonomy" id="268474"/>
    <lineage>
        <taxon>Eukaryota</taxon>
        <taxon>Metazoa</taxon>
        <taxon>Ecdysozoa</taxon>
        <taxon>Nematoda</taxon>
        <taxon>Enoplea</taxon>
        <taxon>Dorylaimia</taxon>
        <taxon>Trichinellida</taxon>
        <taxon>Trichinellidae</taxon>
        <taxon>Trichinella</taxon>
    </lineage>
</organism>
<evidence type="ECO:0000313" key="1">
    <source>
        <dbReference type="EMBL" id="KRZ77719.1"/>
    </source>
</evidence>
<protein>
    <submittedName>
        <fullName evidence="1">Uncharacterized protein</fullName>
    </submittedName>
</protein>
<sequence>MLCNSPTPADNHTHQFLVSFCSCCHLISAVESMKNKSHKHSHIFTFLHNFNITMEMSCKFTITLLASLLHRSVMFKISPLLQQSKTYWHRSGAVAGLCAVQCNA</sequence>
<dbReference type="EMBL" id="JYDO01000017">
    <property type="protein sequence ID" value="KRZ77719.1"/>
    <property type="molecule type" value="Genomic_DNA"/>
</dbReference>
<keyword evidence="2" id="KW-1185">Reference proteome</keyword>
<name>A0A0V1N114_9BILA</name>
<accession>A0A0V1N114</accession>
<comment type="caution">
    <text evidence="1">The sequence shown here is derived from an EMBL/GenBank/DDBJ whole genome shotgun (WGS) entry which is preliminary data.</text>
</comment>
<reference evidence="1 2" key="1">
    <citation type="submission" date="2015-01" db="EMBL/GenBank/DDBJ databases">
        <title>Evolution of Trichinella species and genotypes.</title>
        <authorList>
            <person name="Korhonen P.K."/>
            <person name="Edoardo P."/>
            <person name="Giuseppe L.R."/>
            <person name="Gasser R.B."/>
        </authorList>
    </citation>
    <scope>NUCLEOTIDE SEQUENCE [LARGE SCALE GENOMIC DNA]</scope>
    <source>
        <strain evidence="1">ISS1980</strain>
    </source>
</reference>
<dbReference type="OrthoDB" id="10380806at2759"/>
<gene>
    <name evidence="1" type="ORF">T10_455</name>
</gene>
<evidence type="ECO:0000313" key="2">
    <source>
        <dbReference type="Proteomes" id="UP000054843"/>
    </source>
</evidence>
<proteinExistence type="predicted"/>
<dbReference type="Proteomes" id="UP000054843">
    <property type="component" value="Unassembled WGS sequence"/>
</dbReference>
<dbReference type="AlphaFoldDB" id="A0A0V1N114"/>